<dbReference type="InterPro" id="IPR050249">
    <property type="entry name" value="Pseudomonas-type_ThrB"/>
</dbReference>
<dbReference type="InterPro" id="IPR011009">
    <property type="entry name" value="Kinase-like_dom_sf"/>
</dbReference>
<dbReference type="GO" id="GO:0016740">
    <property type="term" value="F:transferase activity"/>
    <property type="evidence" value="ECO:0007669"/>
    <property type="project" value="UniProtKB-KW"/>
</dbReference>
<dbReference type="Pfam" id="PF01636">
    <property type="entry name" value="APH"/>
    <property type="match status" value="1"/>
</dbReference>
<dbReference type="SUPFAM" id="SSF56112">
    <property type="entry name" value="Protein kinase-like (PK-like)"/>
    <property type="match status" value="1"/>
</dbReference>
<organism evidence="2 3">
    <name type="scientific">Trueperella abortisuis</name>
    <dbReference type="NCBI Taxonomy" id="445930"/>
    <lineage>
        <taxon>Bacteria</taxon>
        <taxon>Bacillati</taxon>
        <taxon>Actinomycetota</taxon>
        <taxon>Actinomycetes</taxon>
        <taxon>Actinomycetales</taxon>
        <taxon>Actinomycetaceae</taxon>
        <taxon>Trueperella</taxon>
    </lineage>
</organism>
<reference evidence="2 3" key="1">
    <citation type="submission" date="2023-07" db="EMBL/GenBank/DDBJ databases">
        <title>Sequencing the genomes of 1000 actinobacteria strains.</title>
        <authorList>
            <person name="Klenk H.-P."/>
        </authorList>
    </citation>
    <scope>NUCLEOTIDE SEQUENCE [LARGE SCALE GENOMIC DNA]</scope>
    <source>
        <strain evidence="2 3">DSM 19515</strain>
    </source>
</reference>
<name>A0ABT9PG79_9ACTO</name>
<proteinExistence type="predicted"/>
<evidence type="ECO:0000259" key="1">
    <source>
        <dbReference type="Pfam" id="PF01636"/>
    </source>
</evidence>
<dbReference type="Gene3D" id="3.90.1200.10">
    <property type="match status" value="1"/>
</dbReference>
<dbReference type="InterPro" id="IPR002575">
    <property type="entry name" value="Aminoglycoside_PTrfase"/>
</dbReference>
<feature type="domain" description="Aminoglycoside phosphotransferase" evidence="1">
    <location>
        <begin position="26"/>
        <end position="261"/>
    </location>
</feature>
<gene>
    <name evidence="2" type="ORF">J2S45_000175</name>
</gene>
<comment type="caution">
    <text evidence="2">The sequence shown here is derived from an EMBL/GenBank/DDBJ whole genome shotgun (WGS) entry which is preliminary data.</text>
</comment>
<protein>
    <submittedName>
        <fullName evidence="2">N-acetylhexosamine 1-kinase</fullName>
        <ecNumber evidence="2">2.7.1.162</ecNumber>
    </submittedName>
</protein>
<keyword evidence="2" id="KW-0808">Transferase</keyword>
<dbReference type="Gene3D" id="3.30.200.20">
    <property type="entry name" value="Phosphorylase Kinase, domain 1"/>
    <property type="match status" value="1"/>
</dbReference>
<evidence type="ECO:0000313" key="3">
    <source>
        <dbReference type="Proteomes" id="UP001230145"/>
    </source>
</evidence>
<dbReference type="Proteomes" id="UP001230145">
    <property type="component" value="Unassembled WGS sequence"/>
</dbReference>
<dbReference type="RefSeq" id="WP_307634221.1">
    <property type="nucleotide sequence ID" value="NZ_JAUSQL010000001.1"/>
</dbReference>
<dbReference type="PANTHER" id="PTHR21064:SF5">
    <property type="entry name" value="SLR1880 PROTEIN"/>
    <property type="match status" value="1"/>
</dbReference>
<dbReference type="PANTHER" id="PTHR21064">
    <property type="entry name" value="AMINOGLYCOSIDE PHOSPHOTRANSFERASE DOMAIN-CONTAINING PROTEIN-RELATED"/>
    <property type="match status" value="1"/>
</dbReference>
<keyword evidence="3" id="KW-1185">Reference proteome</keyword>
<accession>A0ABT9PG79</accession>
<sequence length="375" mass="41528">MAKEFNSDVLDRVLAHFDIGEMSHAEPWGDGHINHTYRIETDRGMFILQRLNTEIFSDPASLMRNIDLVTRFMAGKGRETLTVIPTVEGELFHDAGADGAYRLYVFIHNTVSYSVVKDPELTRAAGAAFGQFQKDLADFDATQLAETIPHFHDTPRRLANLQAAIEADAVGRAAGVRAEIAEYLSRASDCPVVTDLLDSGQIPYRVTHNDTKINNILFDASTHEARAIIDLDTVMPGSMLYDFGDALRTGAATTDEDDPNPANMGINLELFEAYCQGFLTTMGDAITDREAQLLAFSVKLLTLECGMRFLTDYLEGDVYFATASPTHNLVRARTQLALVADIETKMEQMNAIVRRALESTHALRSEAPQSTEKEE</sequence>
<evidence type="ECO:0000313" key="2">
    <source>
        <dbReference type="EMBL" id="MDP9831496.1"/>
    </source>
</evidence>
<dbReference type="EC" id="2.7.1.162" evidence="2"/>
<dbReference type="EMBL" id="JAUSQL010000001">
    <property type="protein sequence ID" value="MDP9831496.1"/>
    <property type="molecule type" value="Genomic_DNA"/>
</dbReference>